<dbReference type="NCBIfam" id="NF000736">
    <property type="entry name" value="PRK00043.2-3"/>
    <property type="match status" value="1"/>
</dbReference>
<dbReference type="SUPFAM" id="SSF51391">
    <property type="entry name" value="Thiamin phosphate synthase"/>
    <property type="match status" value="1"/>
</dbReference>
<evidence type="ECO:0000256" key="8">
    <source>
        <dbReference type="ARBA" id="ARBA00047883"/>
    </source>
</evidence>
<name>A0A847SNR0_9BACT</name>
<comment type="caution">
    <text evidence="9">Lacks conserved residue(s) required for the propagation of feature annotation.</text>
</comment>
<reference evidence="13 14" key="1">
    <citation type="submission" date="2020-04" db="EMBL/GenBank/DDBJ databases">
        <authorList>
            <person name="Yin C."/>
        </authorList>
    </citation>
    <scope>NUCLEOTIDE SEQUENCE [LARGE SCALE GENOMIC DNA]</scope>
    <source>
        <strain evidence="13 14">Ak56</strain>
    </source>
</reference>
<comment type="catalytic activity">
    <reaction evidence="8 9 10">
        <text>2-[(2R,5Z)-2-carboxy-4-methylthiazol-5(2H)-ylidene]ethyl phosphate + 4-amino-2-methyl-5-(diphosphooxymethyl)pyrimidine + 2 H(+) = thiamine phosphate + CO2 + diphosphate</text>
        <dbReference type="Rhea" id="RHEA:47844"/>
        <dbReference type="ChEBI" id="CHEBI:15378"/>
        <dbReference type="ChEBI" id="CHEBI:16526"/>
        <dbReference type="ChEBI" id="CHEBI:33019"/>
        <dbReference type="ChEBI" id="CHEBI:37575"/>
        <dbReference type="ChEBI" id="CHEBI:57841"/>
        <dbReference type="ChEBI" id="CHEBI:62899"/>
        <dbReference type="EC" id="2.5.1.3"/>
    </reaction>
</comment>
<dbReference type="EC" id="2.5.1.3" evidence="9"/>
<evidence type="ECO:0000256" key="4">
    <source>
        <dbReference type="ARBA" id="ARBA00022842"/>
    </source>
</evidence>
<feature type="domain" description="Thiamine phosphate synthase/TenI" evidence="12">
    <location>
        <begin position="11"/>
        <end position="182"/>
    </location>
</feature>
<accession>A0A847SNR0</accession>
<feature type="binding site" evidence="9">
    <location>
        <position position="62"/>
    </location>
    <ligand>
        <name>Mg(2+)</name>
        <dbReference type="ChEBI" id="CHEBI:18420"/>
    </ligand>
</feature>
<gene>
    <name evidence="9" type="primary">thiE</name>
    <name evidence="13" type="ORF">HGH91_10485</name>
</gene>
<dbReference type="GO" id="GO:0004789">
    <property type="term" value="F:thiamine-phosphate diphosphorylase activity"/>
    <property type="evidence" value="ECO:0007669"/>
    <property type="project" value="UniProtKB-UniRule"/>
</dbReference>
<feature type="binding site" evidence="9">
    <location>
        <position position="61"/>
    </location>
    <ligand>
        <name>4-amino-2-methyl-5-(diphosphooxymethyl)pyrimidine</name>
        <dbReference type="ChEBI" id="CHEBI:57841"/>
    </ligand>
</feature>
<evidence type="ECO:0000256" key="10">
    <source>
        <dbReference type="RuleBase" id="RU003826"/>
    </source>
</evidence>
<dbReference type="AlphaFoldDB" id="A0A847SNR0"/>
<dbReference type="GO" id="GO:0005737">
    <property type="term" value="C:cytoplasm"/>
    <property type="evidence" value="ECO:0007669"/>
    <property type="project" value="TreeGrafter"/>
</dbReference>
<dbReference type="GO" id="GO:0009229">
    <property type="term" value="P:thiamine diphosphate biosynthetic process"/>
    <property type="evidence" value="ECO:0007669"/>
    <property type="project" value="UniProtKB-UniRule"/>
</dbReference>
<keyword evidence="4 9" id="KW-0460">Magnesium</keyword>
<dbReference type="NCBIfam" id="TIGR00693">
    <property type="entry name" value="thiE"/>
    <property type="match status" value="1"/>
</dbReference>
<feature type="binding site" evidence="9">
    <location>
        <begin position="29"/>
        <end position="33"/>
    </location>
    <ligand>
        <name>4-amino-2-methyl-5-(diphosphooxymethyl)pyrimidine</name>
        <dbReference type="ChEBI" id="CHEBI:57841"/>
    </ligand>
</feature>
<evidence type="ECO:0000256" key="11">
    <source>
        <dbReference type="RuleBase" id="RU004253"/>
    </source>
</evidence>
<dbReference type="CDD" id="cd00564">
    <property type="entry name" value="TMP_TenI"/>
    <property type="match status" value="1"/>
</dbReference>
<dbReference type="EMBL" id="JABAHZ010000002">
    <property type="protein sequence ID" value="NLR79056.1"/>
    <property type="molecule type" value="Genomic_DNA"/>
</dbReference>
<feature type="binding site" evidence="9">
    <location>
        <position position="162"/>
    </location>
    <ligand>
        <name>2-[(2R,5Z)-2-carboxy-4-methylthiazol-5(2H)-ylidene]ethyl phosphate</name>
        <dbReference type="ChEBI" id="CHEBI:62899"/>
    </ligand>
</feature>
<dbReference type="InterPro" id="IPR034291">
    <property type="entry name" value="TMP_synthase"/>
</dbReference>
<evidence type="ECO:0000256" key="7">
    <source>
        <dbReference type="ARBA" id="ARBA00047851"/>
    </source>
</evidence>
<evidence type="ECO:0000256" key="5">
    <source>
        <dbReference type="ARBA" id="ARBA00022977"/>
    </source>
</evidence>
<sequence length="212" mass="22543">MISHLHYISQTPHTNHIQAACDAGCKWIQLRIKNESPATILPVAEAAKAICDRYQARLIINDYPQIAIAVGAAGVHVGKLDMSVAAARAVTGPELIIGGTANTLEDILQHVQDGASYVGVGPFRFTTTKQNLSPILGLKGYQSIMQGLRERNISIPVIAIGGILAEDIPALLETGIHGIAVSGLISAANDKRAVVHHIQAQLNQTATWNHSS</sequence>
<dbReference type="Proteomes" id="UP000552864">
    <property type="component" value="Unassembled WGS sequence"/>
</dbReference>
<comment type="pathway">
    <text evidence="1 9 11">Cofactor biosynthesis; thiamine diphosphate biosynthesis; thiamine phosphate from 4-amino-2-methyl-5-diphosphomethylpyrimidine and 4-methyl-5-(2-phosphoethyl)-thiazole: step 1/1.</text>
</comment>
<comment type="catalytic activity">
    <reaction evidence="6 9 10">
        <text>4-methyl-5-(2-phosphooxyethyl)-thiazole + 4-amino-2-methyl-5-(diphosphooxymethyl)pyrimidine + H(+) = thiamine phosphate + diphosphate</text>
        <dbReference type="Rhea" id="RHEA:22328"/>
        <dbReference type="ChEBI" id="CHEBI:15378"/>
        <dbReference type="ChEBI" id="CHEBI:33019"/>
        <dbReference type="ChEBI" id="CHEBI:37575"/>
        <dbReference type="ChEBI" id="CHEBI:57841"/>
        <dbReference type="ChEBI" id="CHEBI:58296"/>
        <dbReference type="EC" id="2.5.1.3"/>
    </reaction>
</comment>
<feature type="binding site" evidence="9">
    <location>
        <position position="100"/>
    </location>
    <ligand>
        <name>4-amino-2-methyl-5-(diphosphooxymethyl)pyrimidine</name>
        <dbReference type="ChEBI" id="CHEBI:57841"/>
    </ligand>
</feature>
<dbReference type="UniPathway" id="UPA00060">
    <property type="reaction ID" value="UER00141"/>
</dbReference>
<comment type="catalytic activity">
    <reaction evidence="7 9 10">
        <text>2-(2-carboxy-4-methylthiazol-5-yl)ethyl phosphate + 4-amino-2-methyl-5-(diphosphooxymethyl)pyrimidine + 2 H(+) = thiamine phosphate + CO2 + diphosphate</text>
        <dbReference type="Rhea" id="RHEA:47848"/>
        <dbReference type="ChEBI" id="CHEBI:15378"/>
        <dbReference type="ChEBI" id="CHEBI:16526"/>
        <dbReference type="ChEBI" id="CHEBI:33019"/>
        <dbReference type="ChEBI" id="CHEBI:37575"/>
        <dbReference type="ChEBI" id="CHEBI:57841"/>
        <dbReference type="ChEBI" id="CHEBI:62890"/>
        <dbReference type="EC" id="2.5.1.3"/>
    </reaction>
</comment>
<keyword evidence="14" id="KW-1185">Reference proteome</keyword>
<comment type="similarity">
    <text evidence="9 10">Belongs to the thiamine-phosphate synthase family.</text>
</comment>
<evidence type="ECO:0000259" key="12">
    <source>
        <dbReference type="Pfam" id="PF02581"/>
    </source>
</evidence>
<protein>
    <recommendedName>
        <fullName evidence="9">Thiamine-phosphate synthase</fullName>
        <shortName evidence="9">TP synthase</shortName>
        <shortName evidence="9">TPS</shortName>
        <ecNumber evidence="9">2.5.1.3</ecNumber>
    </recommendedName>
    <alternativeName>
        <fullName evidence="9">Thiamine-phosphate pyrophosphorylase</fullName>
        <shortName evidence="9">TMP pyrophosphorylase</shortName>
        <shortName evidence="9">TMP-PPase</shortName>
    </alternativeName>
</protein>
<feature type="binding site" evidence="9">
    <location>
        <position position="81"/>
    </location>
    <ligand>
        <name>Mg(2+)</name>
        <dbReference type="ChEBI" id="CHEBI:18420"/>
    </ligand>
</feature>
<feature type="binding site" evidence="9">
    <location>
        <begin position="126"/>
        <end position="128"/>
    </location>
    <ligand>
        <name>2-[(2R,5Z)-2-carboxy-4-methylthiazol-5(2H)-ylidene]ethyl phosphate</name>
        <dbReference type="ChEBI" id="CHEBI:62899"/>
    </ligand>
</feature>
<comment type="caution">
    <text evidence="13">The sequence shown here is derived from an EMBL/GenBank/DDBJ whole genome shotgun (WGS) entry which is preliminary data.</text>
</comment>
<evidence type="ECO:0000256" key="3">
    <source>
        <dbReference type="ARBA" id="ARBA00022723"/>
    </source>
</evidence>
<keyword evidence="5 9" id="KW-0784">Thiamine biosynthesis</keyword>
<evidence type="ECO:0000313" key="13">
    <source>
        <dbReference type="EMBL" id="NLR79056.1"/>
    </source>
</evidence>
<feature type="binding site" evidence="9">
    <location>
        <position position="129"/>
    </location>
    <ligand>
        <name>4-amino-2-methyl-5-(diphosphooxymethyl)pyrimidine</name>
        <dbReference type="ChEBI" id="CHEBI:57841"/>
    </ligand>
</feature>
<organism evidence="13 14">
    <name type="scientific">Chitinophaga eiseniae</name>
    <dbReference type="NCBI Taxonomy" id="634771"/>
    <lineage>
        <taxon>Bacteria</taxon>
        <taxon>Pseudomonadati</taxon>
        <taxon>Bacteroidota</taxon>
        <taxon>Chitinophagia</taxon>
        <taxon>Chitinophagales</taxon>
        <taxon>Chitinophagaceae</taxon>
        <taxon>Chitinophaga</taxon>
    </lineage>
</organism>
<proteinExistence type="inferred from homology"/>
<dbReference type="PANTHER" id="PTHR20857:SF15">
    <property type="entry name" value="THIAMINE-PHOSPHATE SYNTHASE"/>
    <property type="match status" value="1"/>
</dbReference>
<dbReference type="PANTHER" id="PTHR20857">
    <property type="entry name" value="THIAMINE-PHOSPHATE PYROPHOSPHORYLASE"/>
    <property type="match status" value="1"/>
</dbReference>
<dbReference type="GO" id="GO:0000287">
    <property type="term" value="F:magnesium ion binding"/>
    <property type="evidence" value="ECO:0007669"/>
    <property type="project" value="UniProtKB-UniRule"/>
</dbReference>
<dbReference type="InterPro" id="IPR036206">
    <property type="entry name" value="ThiamineP_synth_sf"/>
</dbReference>
<comment type="cofactor">
    <cofactor evidence="9">
        <name>Mg(2+)</name>
        <dbReference type="ChEBI" id="CHEBI:18420"/>
    </cofactor>
    <text evidence="9">Binds 1 Mg(2+) ion per subunit.</text>
</comment>
<evidence type="ECO:0000256" key="9">
    <source>
        <dbReference type="HAMAP-Rule" id="MF_00097"/>
    </source>
</evidence>
<evidence type="ECO:0000256" key="2">
    <source>
        <dbReference type="ARBA" id="ARBA00022679"/>
    </source>
</evidence>
<keyword evidence="3 9" id="KW-0479">Metal-binding</keyword>
<comment type="function">
    <text evidence="9">Condenses 4-methyl-5-(beta-hydroxyethyl)thiazole monophosphate (THZ-P) and 2-methyl-4-amino-5-hydroxymethyl pyrimidine pyrophosphate (HMP-PP) to form thiamine monophosphate (TMP).</text>
</comment>
<evidence type="ECO:0000313" key="14">
    <source>
        <dbReference type="Proteomes" id="UP000552864"/>
    </source>
</evidence>
<evidence type="ECO:0000256" key="1">
    <source>
        <dbReference type="ARBA" id="ARBA00005165"/>
    </source>
</evidence>
<dbReference type="RefSeq" id="WP_168738397.1">
    <property type="nucleotide sequence ID" value="NZ_JABAHZ010000002.1"/>
</dbReference>
<dbReference type="InterPro" id="IPR013785">
    <property type="entry name" value="Aldolase_TIM"/>
</dbReference>
<dbReference type="HAMAP" id="MF_00097">
    <property type="entry name" value="TMP_synthase"/>
    <property type="match status" value="1"/>
</dbReference>
<keyword evidence="2 9" id="KW-0808">Transferase</keyword>
<dbReference type="InterPro" id="IPR022998">
    <property type="entry name" value="ThiamineP_synth_TenI"/>
</dbReference>
<dbReference type="Gene3D" id="3.20.20.70">
    <property type="entry name" value="Aldolase class I"/>
    <property type="match status" value="1"/>
</dbReference>
<evidence type="ECO:0000256" key="6">
    <source>
        <dbReference type="ARBA" id="ARBA00047334"/>
    </source>
</evidence>
<dbReference type="GO" id="GO:0009228">
    <property type="term" value="P:thiamine biosynthetic process"/>
    <property type="evidence" value="ECO:0007669"/>
    <property type="project" value="UniProtKB-KW"/>
</dbReference>
<dbReference type="Pfam" id="PF02581">
    <property type="entry name" value="TMP-TENI"/>
    <property type="match status" value="1"/>
</dbReference>